<keyword evidence="4 6" id="KW-0472">Membrane</keyword>
<evidence type="ECO:0000313" key="9">
    <source>
        <dbReference type="EMBL" id="GAQ42987.1"/>
    </source>
</evidence>
<feature type="transmembrane region" description="Helical" evidence="6">
    <location>
        <begin position="1030"/>
        <end position="1048"/>
    </location>
</feature>
<dbReference type="InterPro" id="IPR013780">
    <property type="entry name" value="Glyco_hydro_b"/>
</dbReference>
<dbReference type="OrthoDB" id="2831684at2759"/>
<comment type="subcellular location">
    <subcellularLocation>
        <location evidence="1">Membrane</location>
        <topology evidence="1">Multi-pass membrane protein</topology>
    </subcellularLocation>
</comment>
<evidence type="ECO:0000256" key="5">
    <source>
        <dbReference type="SAM" id="MobiDB-lite"/>
    </source>
</evidence>
<dbReference type="GO" id="GO:0016020">
    <property type="term" value="C:membrane"/>
    <property type="evidence" value="ECO:0007669"/>
    <property type="project" value="UniProtKB-SubCell"/>
</dbReference>
<evidence type="ECO:0000313" key="10">
    <source>
        <dbReference type="Proteomes" id="UP000068243"/>
    </source>
</evidence>
<dbReference type="VEuPathDB" id="FungiDB:ASPNIDRAFT2_38987"/>
<dbReference type="VEuPathDB" id="FungiDB:ATCC64974_89980"/>
<dbReference type="Gene3D" id="3.20.20.80">
    <property type="entry name" value="Glycosidases"/>
    <property type="match status" value="1"/>
</dbReference>
<comment type="caution">
    <text evidence="9">The sequence shown here is derived from an EMBL/GenBank/DDBJ whole genome shotgun (WGS) entry which is preliminary data.</text>
</comment>
<feature type="transmembrane region" description="Helical" evidence="6">
    <location>
        <begin position="832"/>
        <end position="855"/>
    </location>
</feature>
<dbReference type="Pfam" id="PF04193">
    <property type="entry name" value="PQ-loop"/>
    <property type="match status" value="1"/>
</dbReference>
<dbReference type="InterPro" id="IPR006603">
    <property type="entry name" value="PQ-loop_rpt"/>
</dbReference>
<dbReference type="InterPro" id="IPR052974">
    <property type="entry name" value="GH79_Enzymes"/>
</dbReference>
<evidence type="ECO:0000259" key="8">
    <source>
        <dbReference type="Pfam" id="PF16862"/>
    </source>
</evidence>
<feature type="transmembrane region" description="Helical" evidence="6">
    <location>
        <begin position="954"/>
        <end position="977"/>
    </location>
</feature>
<dbReference type="Gene3D" id="2.60.40.1180">
    <property type="entry name" value="Golgi alpha-mannosidase II"/>
    <property type="match status" value="1"/>
</dbReference>
<dbReference type="SUPFAM" id="SSF51445">
    <property type="entry name" value="(Trans)glycosidases"/>
    <property type="match status" value="1"/>
</dbReference>
<dbReference type="PANTHER" id="PTHR36183:SF2">
    <property type="entry name" value="BETA-GLUCURONIDASE C-TERMINAL DOMAIN-CONTAINING PROTEIN"/>
    <property type="match status" value="1"/>
</dbReference>
<dbReference type="SMART" id="SM00679">
    <property type="entry name" value="CTNS"/>
    <property type="match status" value="1"/>
</dbReference>
<dbReference type="VEuPathDB" id="FungiDB:M747DRAFT_227736"/>
<evidence type="ECO:0000256" key="3">
    <source>
        <dbReference type="ARBA" id="ARBA00022989"/>
    </source>
</evidence>
<dbReference type="VEuPathDB" id="FungiDB:ATCC64974_1240"/>
<feature type="domain" description="Beta-glucuronidase C-terminal" evidence="8">
    <location>
        <begin position="411"/>
        <end position="497"/>
    </location>
</feature>
<dbReference type="VEuPathDB" id="FungiDB:ASPNIDRAFT2_1096157"/>
<proteinExistence type="predicted"/>
<keyword evidence="2 6" id="KW-0812">Transmembrane</keyword>
<evidence type="ECO:0000256" key="2">
    <source>
        <dbReference type="ARBA" id="ARBA00022692"/>
    </source>
</evidence>
<organism evidence="9 10">
    <name type="scientific">Aspergillus niger</name>
    <dbReference type="NCBI Taxonomy" id="5061"/>
    <lineage>
        <taxon>Eukaryota</taxon>
        <taxon>Fungi</taxon>
        <taxon>Dikarya</taxon>
        <taxon>Ascomycota</taxon>
        <taxon>Pezizomycotina</taxon>
        <taxon>Eurotiomycetes</taxon>
        <taxon>Eurotiomycetidae</taxon>
        <taxon>Eurotiales</taxon>
        <taxon>Aspergillaceae</taxon>
        <taxon>Aspergillus</taxon>
        <taxon>Aspergillus subgen. Circumdati</taxon>
    </lineage>
</organism>
<evidence type="ECO:0000256" key="6">
    <source>
        <dbReference type="SAM" id="Phobius"/>
    </source>
</evidence>
<dbReference type="AlphaFoldDB" id="A0A100IKN2"/>
<dbReference type="Pfam" id="PF16862">
    <property type="entry name" value="Glyco_hydro_79C"/>
    <property type="match status" value="1"/>
</dbReference>
<reference evidence="10" key="1">
    <citation type="journal article" date="2016" name="Genome Announc.">
        <title>Draft genome sequence of Aspergillus niger strain An76.</title>
        <authorList>
            <person name="Gong W."/>
            <person name="Cheng Z."/>
            <person name="Zhang H."/>
            <person name="Liu L."/>
            <person name="Gao P."/>
            <person name="Wang L."/>
        </authorList>
    </citation>
    <scope>NUCLEOTIDE SEQUENCE [LARGE SCALE GENOMIC DNA]</scope>
    <source>
        <strain evidence="10">An76</strain>
    </source>
</reference>
<feature type="compositionally biased region" description="Basic and acidic residues" evidence="5">
    <location>
        <begin position="988"/>
        <end position="1002"/>
    </location>
</feature>
<dbReference type="InterPro" id="IPR031728">
    <property type="entry name" value="GlcAase_C"/>
</dbReference>
<evidence type="ECO:0000256" key="7">
    <source>
        <dbReference type="SAM" id="SignalP"/>
    </source>
</evidence>
<sequence length="1138" mass="127864">MPSLASIITFVIFIPFAVSDLSVKLNVTREIKLSPPASPRPGKQIVDAAYQSFSIEFSFMADYAGNDTQVIQNLYDISGAYPIFRVGGSTQSSAIYYPNQTEAIIDPFSSVASDQPSHTLVGPSWFQSFRQFPSGTQYIYGLNFFNTVNETYYNIGNGLDQCVLEANAAYETMGNSLYAFEIGNEVDSWGNGKHRDGNWTVQRYVNQWNEFASAISRNLTGKDATRLFQGCAFEAPRHLDERTDWNVENAELDGMGPDKTKTVSDHEYMGANCHYTGAGPTIEDTLFDRTNMLSRVWYHDYLGNATASSGIKYVIGETNSISCQGAFNISDVMASAVWAIDYVMYLSSLKVSRVHFHMGTRYRYSPWQPILYNDSAPHVNPMYYGNLFNAAVFAGGNKQTEVLVNETNFGAYAVYKAGSLDAIVAVNLNIWNSTSDPVARPYTELALTDEWEDAKVSRLTSPGVDIADNITFAGQYVDENARIVGPKTYDTVTDGKVLLLISTSTNRQQNAHHLLPPKMEELLTPFLQYTEKDRRSDAPAFSLALHGPERLSRTSPYLFHVTLQRVDEVSDYCVFAWYPQTHGFATSDGFILLQRTAQGGLHQVNLPEYTILPQLEHGHFSPYNIHKPGNVKQFYDAIPDRLIPYLQTGERYVLLCPGQQYDSWNWTDKAENSKLVLPGGPFLSFIVEDNETMPIMPTLICGAKECCPTLIAKVECCPQGQVALQDDLVLATLHVTYVPTSGSGGRPFTFNTAGLTVELWVWRDRWVNLEGFVCGGGWAFVDDPDMQVSPGRDNGFAKHDIRIILALTWASFIPQIKHVWKTKHSRGISTAYLLFNVLCITEYVFFQSLDTAYLWDISKLPSAPVSVSPLDWVNLAQVLGVWVLSNVFFLLCLFYSPPTGPHRHLLRILLTLALYSFFLLFTLVPLILDLTTDVFCRPNNPHDCPLPERDVVPFLRGIHCYFLLPITTLILPVLGFYKQAQRQRRQRHQEQSRRQHHQEPREQAIMIPPSHPPSPTTPTDLNRLLARSRLFQAAIFALSAILWIFRLPPGKQERAYEPPPPTDDPLPPPPWLLVCFQWWIFMGYMTVDEAIFAVGQGLLGCLGLRKAIAAEGRSEGEEAERRLLLVAAEERSTYGSES</sequence>
<name>A0A100IKN2_ASPNG</name>
<dbReference type="Gene3D" id="1.20.1280.290">
    <property type="match status" value="1"/>
</dbReference>
<dbReference type="InterPro" id="IPR017853">
    <property type="entry name" value="GH"/>
</dbReference>
<feature type="transmembrane region" description="Helical" evidence="6">
    <location>
        <begin position="908"/>
        <end position="928"/>
    </location>
</feature>
<evidence type="ECO:0000256" key="4">
    <source>
        <dbReference type="ARBA" id="ARBA00023136"/>
    </source>
</evidence>
<protein>
    <recommendedName>
        <fullName evidence="8">Beta-glucuronidase C-terminal domain-containing protein</fullName>
    </recommendedName>
</protein>
<dbReference type="VEuPathDB" id="FungiDB:ASPNIDRAFT2_1115426"/>
<gene>
    <name evidence="9" type="ORF">ABL_05648</name>
</gene>
<feature type="region of interest" description="Disordered" evidence="5">
    <location>
        <begin position="984"/>
        <end position="1019"/>
    </location>
</feature>
<keyword evidence="7" id="KW-0732">Signal</keyword>
<feature type="transmembrane region" description="Helical" evidence="6">
    <location>
        <begin position="801"/>
        <end position="820"/>
    </location>
</feature>
<feature type="transmembrane region" description="Helical" evidence="6">
    <location>
        <begin position="875"/>
        <end position="896"/>
    </location>
</feature>
<evidence type="ECO:0000256" key="1">
    <source>
        <dbReference type="ARBA" id="ARBA00004141"/>
    </source>
</evidence>
<feature type="chain" id="PRO_5007087510" description="Beta-glucuronidase C-terminal domain-containing protein" evidence="7">
    <location>
        <begin position="20"/>
        <end position="1138"/>
    </location>
</feature>
<accession>A0A100IKN2</accession>
<keyword evidence="3 6" id="KW-1133">Transmembrane helix</keyword>
<dbReference type="Proteomes" id="UP000068243">
    <property type="component" value="Unassembled WGS sequence"/>
</dbReference>
<dbReference type="PANTHER" id="PTHR36183">
    <property type="entry name" value="BETA-GLUCURONIDASE"/>
    <property type="match status" value="1"/>
</dbReference>
<dbReference type="VEuPathDB" id="FungiDB:ATCC64974_89990"/>
<dbReference type="EMBL" id="BCMY01000008">
    <property type="protein sequence ID" value="GAQ42987.1"/>
    <property type="molecule type" value="Genomic_DNA"/>
</dbReference>
<dbReference type="VEuPathDB" id="FungiDB:An14g01330"/>
<feature type="signal peptide" evidence="7">
    <location>
        <begin position="1"/>
        <end position="19"/>
    </location>
</feature>